<comment type="similarity">
    <text evidence="1">Belongs to the DltD family.</text>
</comment>
<evidence type="ECO:0000256" key="1">
    <source>
        <dbReference type="PIRNR" id="PIRNR021438"/>
    </source>
</evidence>
<dbReference type="PIRSF" id="PIRSF021438">
    <property type="entry name" value="DltD"/>
    <property type="match status" value="1"/>
</dbReference>
<dbReference type="Proteomes" id="UP000269374">
    <property type="component" value="Chromosome"/>
</dbReference>
<dbReference type="InterPro" id="IPR006998">
    <property type="entry name" value="DltD"/>
</dbReference>
<dbReference type="KEGG" id="lact:D7I46_04165"/>
<keyword evidence="2" id="KW-0812">Transmembrane</keyword>
<evidence type="ECO:0000313" key="3">
    <source>
        <dbReference type="EMBL" id="AYG00356.1"/>
    </source>
</evidence>
<dbReference type="AlphaFoldDB" id="A0A387BGU8"/>
<sequence length="423" mass="48551">MKTKIFKALGPLFAALVLTGILIFVPINVGTRYSQKQLTKFAQAPYNTPSFTGYSVKKQAFSNSNFLPLLGSSELGHIDPFHPSAYFSKYPAGFTPYLAGQPGTTTLTHFFYVNSVAEQLKNRKIVFIISPQWFSKRGITESEFENFISKGEIYSWIKNANSKSISTQKMAQRLLNFRSLEAEKTIHSAVERLAAGKVMTNWQHLLVSMSLQFWRKEDLLFSGISQITANHIGLSPKIHNLSHHLPQIWNIEKLDRLAYLKGRKAADNNPFCINNTIWKNKMKAIYKSRKNRMGRVNYLRSPEYTDFQQLLNTFAANHDDVLFVIQPVNGNWYRYSGLSEKALQDFSIKIRQQLNTQGFNQVADFTGMYNTPYAVGDTIHFGYRGWLAVDQSIKKFMKQPSKVDYHLDNSRFLSQDWAMNEEN</sequence>
<keyword evidence="1 2" id="KW-0472">Membrane</keyword>
<dbReference type="RefSeq" id="WP_120771744.1">
    <property type="nucleotide sequence ID" value="NZ_CP032627.1"/>
</dbReference>
<dbReference type="Pfam" id="PF04914">
    <property type="entry name" value="DltD"/>
    <property type="match status" value="1"/>
</dbReference>
<keyword evidence="4" id="KW-1185">Reference proteome</keyword>
<evidence type="ECO:0000256" key="2">
    <source>
        <dbReference type="SAM" id="Phobius"/>
    </source>
</evidence>
<organism evidence="3 4">
    <name type="scientific">Lactococcus allomyrinae</name>
    <dbReference type="NCBI Taxonomy" id="2419773"/>
    <lineage>
        <taxon>Bacteria</taxon>
        <taxon>Bacillati</taxon>
        <taxon>Bacillota</taxon>
        <taxon>Bacilli</taxon>
        <taxon>Lactobacillales</taxon>
        <taxon>Streptococcaceae</taxon>
        <taxon>Lactococcus</taxon>
    </lineage>
</organism>
<dbReference type="GO" id="GO:0070395">
    <property type="term" value="P:lipoteichoic acid biosynthetic process"/>
    <property type="evidence" value="ECO:0007669"/>
    <property type="project" value="UniProtKB-UniRule"/>
</dbReference>
<dbReference type="NCBIfam" id="TIGR04092">
    <property type="entry name" value="LTA_DltD"/>
    <property type="match status" value="1"/>
</dbReference>
<reference evidence="3 4" key="1">
    <citation type="submission" date="2018-09" db="EMBL/GenBank/DDBJ databases">
        <title>Genome sequencing of strain 1JSPR-7.</title>
        <authorList>
            <person name="Heo J."/>
            <person name="Kim S.-J."/>
            <person name="Kwon S.-W."/>
        </authorList>
    </citation>
    <scope>NUCLEOTIDE SEQUENCE [LARGE SCALE GENOMIC DNA]</scope>
    <source>
        <strain evidence="3 4">1JSPR-7</strain>
    </source>
</reference>
<dbReference type="OrthoDB" id="1700484at2"/>
<comment type="pathway">
    <text evidence="1">Cell wall biogenesis; lipoteichoic acid biosynthesis.</text>
</comment>
<dbReference type="PANTHER" id="PTHR40039">
    <property type="entry name" value="PROTEIN DLTD"/>
    <property type="match status" value="1"/>
</dbReference>
<dbReference type="InterPro" id="IPR023896">
    <property type="entry name" value="LTA_DltD"/>
</dbReference>
<dbReference type="GO" id="GO:0005886">
    <property type="term" value="C:plasma membrane"/>
    <property type="evidence" value="ECO:0007669"/>
    <property type="project" value="UniProtKB-UniRule"/>
</dbReference>
<keyword evidence="1" id="KW-1003">Cell membrane</keyword>
<dbReference type="PANTHER" id="PTHR40039:SF1">
    <property type="entry name" value="PROTEIN DLTD"/>
    <property type="match status" value="1"/>
</dbReference>
<proteinExistence type="inferred from homology"/>
<name>A0A387BGU8_9LACT</name>
<dbReference type="UniPathway" id="UPA00556"/>
<gene>
    <name evidence="3" type="primary">dltD</name>
    <name evidence="3" type="ORF">D7I46_04165</name>
</gene>
<accession>A0A387BGU8</accession>
<protein>
    <recommendedName>
        <fullName evidence="1">Protein DltD</fullName>
    </recommendedName>
</protein>
<keyword evidence="2" id="KW-1133">Transmembrane helix</keyword>
<dbReference type="EMBL" id="CP032627">
    <property type="protein sequence ID" value="AYG00356.1"/>
    <property type="molecule type" value="Genomic_DNA"/>
</dbReference>
<feature type="transmembrane region" description="Helical" evidence="2">
    <location>
        <begin position="12"/>
        <end position="29"/>
    </location>
</feature>
<evidence type="ECO:0000313" key="4">
    <source>
        <dbReference type="Proteomes" id="UP000269374"/>
    </source>
</evidence>